<dbReference type="GO" id="GO:0000287">
    <property type="term" value="F:magnesium ion binding"/>
    <property type="evidence" value="ECO:0007669"/>
    <property type="project" value="UniProtKB-UniRule"/>
</dbReference>
<dbReference type="InterPro" id="IPR034144">
    <property type="entry name" value="TOPRIM_TopoIII"/>
</dbReference>
<dbReference type="InterPro" id="IPR023405">
    <property type="entry name" value="Topo_IA_core_domain"/>
</dbReference>
<dbReference type="PROSITE" id="PS50880">
    <property type="entry name" value="TOPRIM"/>
    <property type="match status" value="1"/>
</dbReference>
<dbReference type="EC" id="5.6.2.1" evidence="8"/>
<feature type="region of interest" description="Interaction with DNA" evidence="8">
    <location>
        <begin position="213"/>
        <end position="218"/>
    </location>
</feature>
<name>A0A6N3BUN7_9CLOT</name>
<dbReference type="PRINTS" id="PR00417">
    <property type="entry name" value="PRTPISMRASEI"/>
</dbReference>
<dbReference type="GO" id="GO:0006265">
    <property type="term" value="P:DNA topological change"/>
    <property type="evidence" value="ECO:0007669"/>
    <property type="project" value="UniProtKB-UniRule"/>
</dbReference>
<dbReference type="GO" id="GO:0043597">
    <property type="term" value="C:cytoplasmic replication fork"/>
    <property type="evidence" value="ECO:0007669"/>
    <property type="project" value="TreeGrafter"/>
</dbReference>
<evidence type="ECO:0000256" key="1">
    <source>
        <dbReference type="ARBA" id="ARBA00000213"/>
    </source>
</evidence>
<dbReference type="InterPro" id="IPR013497">
    <property type="entry name" value="Topo_IA_cen"/>
</dbReference>
<sequence>MVLSHNEKLIWVVCVTHTLKKERTFYMGKILVLAEKPSVGRDLAKVLKANNNKGAYIEGNKYVVTWALGHLVGLQDPEGYDEKYKTWSMETLPMLPKNMKLTVLKKTSKQFYEVKKLLNRNDIEEIVIATDAGREGELVARWIIEKAGVKKPIKRLWISSQTDKAILDGFKNLKPGSQYENLYKAAVCRAEADWIVGLNATRALTCKHNAQLSAGRVQSPTLAMIVNREEEIKNFVPKDYYTILAKANSFSLTYVNKDNNGRIFNEDAANSIVNKTRGKDGEVVSITEIPKKKFAPALYDLTELQRDANRIWGYSAKQTLSIMQRLYENHKVLTYPRTDSRYISRDIVGTLEERLKAISVGQYRSIASEILKGKINAHKGFVDDSKVSDHHAIIPTEKKPNTVNFSSEERNIYDLVVKRFLSVMLPPFEYIQTNIVADINGERFIAKGQVIKSKGWKVVYSKEDIEDSSKDDDIKEQVLPKLNKGDKIKINSINLNKGQTKPPARFNEGTLLSAMENPQKYVNVNKEAAKTLNETGGLGTVATRADIIEKLFNSFVIEKRGKEIVPTSKGKQLIELVPNELKSPLLTAKWESRLDAISKGKESDTSFIKEMKNYSIALIESIKGDNSKFIHDNKTGKKCPNCGKYLLEVKGKNGVMNVCQDRECGYKENVSRTTNARCPECKKKLEVRGHGDGKIYVCTGANCNFREKASQFEKRFDKKGKVDKREVNNIMKKMKKEAEDFNNNPFAALLGNMKIEDK</sequence>
<evidence type="ECO:0000256" key="4">
    <source>
        <dbReference type="ARBA" id="ARBA00022842"/>
    </source>
</evidence>
<proteinExistence type="inferred from homology"/>
<dbReference type="AlphaFoldDB" id="A0A6N3BUN7"/>
<protein>
    <recommendedName>
        <fullName evidence="8">DNA topoisomerase 3</fullName>
        <ecNumber evidence="8">5.6.2.1</ecNumber>
    </recommendedName>
    <alternativeName>
        <fullName evidence="8">DNA topoisomerase III</fullName>
    </alternativeName>
</protein>
<dbReference type="Pfam" id="PF01131">
    <property type="entry name" value="Topoisom_bac"/>
    <property type="match status" value="1"/>
</dbReference>
<dbReference type="InterPro" id="IPR003602">
    <property type="entry name" value="Topo_IA_DNA-bd_dom"/>
</dbReference>
<accession>A0A6N3BUN7</accession>
<dbReference type="GO" id="GO:0006281">
    <property type="term" value="P:DNA repair"/>
    <property type="evidence" value="ECO:0007669"/>
    <property type="project" value="TreeGrafter"/>
</dbReference>
<dbReference type="InterPro" id="IPR006171">
    <property type="entry name" value="TOPRIM_dom"/>
</dbReference>
<feature type="site" description="Interaction with DNA" evidence="8">
    <location>
        <position position="194"/>
    </location>
</feature>
<feature type="domain" description="Toprim" evidence="9">
    <location>
        <begin position="29"/>
        <end position="162"/>
    </location>
</feature>
<feature type="binding site" evidence="8">
    <location>
        <position position="35"/>
    </location>
    <ligand>
        <name>Mg(2+)</name>
        <dbReference type="ChEBI" id="CHEBI:18420"/>
        <note>catalytic</note>
    </ligand>
</feature>
<dbReference type="HAMAP" id="MF_00953">
    <property type="entry name" value="Topoisom_3_prok"/>
    <property type="match status" value="1"/>
</dbReference>
<dbReference type="SMART" id="SM00437">
    <property type="entry name" value="TOP1Ac"/>
    <property type="match status" value="1"/>
</dbReference>
<evidence type="ECO:0000256" key="3">
    <source>
        <dbReference type="ARBA" id="ARBA00022723"/>
    </source>
</evidence>
<dbReference type="CDD" id="cd00186">
    <property type="entry name" value="TOP1Ac"/>
    <property type="match status" value="1"/>
</dbReference>
<comment type="catalytic activity">
    <reaction evidence="1 8">
        <text>ATP-independent breakage of single-stranded DNA, followed by passage and rejoining.</text>
        <dbReference type="EC" id="5.6.2.1"/>
    </reaction>
</comment>
<keyword evidence="6 8" id="KW-0238">DNA-binding</keyword>
<dbReference type="PANTHER" id="PTHR11390:SF21">
    <property type="entry name" value="DNA TOPOISOMERASE 3-ALPHA"/>
    <property type="match status" value="1"/>
</dbReference>
<dbReference type="Gene3D" id="3.40.50.140">
    <property type="match status" value="1"/>
</dbReference>
<organism evidence="11">
    <name type="scientific">Clostridium tertium</name>
    <dbReference type="NCBI Taxonomy" id="1559"/>
    <lineage>
        <taxon>Bacteria</taxon>
        <taxon>Bacillati</taxon>
        <taxon>Bacillota</taxon>
        <taxon>Clostridia</taxon>
        <taxon>Eubacteriales</taxon>
        <taxon>Clostridiaceae</taxon>
        <taxon>Clostridium</taxon>
    </lineage>
</organism>
<dbReference type="Pfam" id="PF01751">
    <property type="entry name" value="Toprim"/>
    <property type="match status" value="1"/>
</dbReference>
<evidence type="ECO:0000313" key="11">
    <source>
        <dbReference type="EMBL" id="VYU06864.1"/>
    </source>
</evidence>
<keyword evidence="4 8" id="KW-0460">Magnesium</keyword>
<dbReference type="InterPro" id="IPR013825">
    <property type="entry name" value="Topo_IA_cen_sub2"/>
</dbReference>
<feature type="binding site" evidence="8">
    <location>
        <position position="131"/>
    </location>
    <ligand>
        <name>Mg(2+)</name>
        <dbReference type="ChEBI" id="CHEBI:18420"/>
        <note>catalytic</note>
    </ligand>
</feature>
<keyword evidence="5 8" id="KW-0799">Topoisomerase</keyword>
<evidence type="ECO:0000259" key="9">
    <source>
        <dbReference type="PROSITE" id="PS50880"/>
    </source>
</evidence>
<evidence type="ECO:0000256" key="8">
    <source>
        <dbReference type="HAMAP-Rule" id="MF_00953"/>
    </source>
</evidence>
<keyword evidence="3 8" id="KW-0479">Metal-binding</keyword>
<comment type="function">
    <text evidence="8">Releases the supercoiling and torsional tension of DNA, which is introduced during the DNA replication and transcription, by transiently cleaving and rejoining one strand of the DNA duplex. Introduces a single-strand break via transesterification at a target site in duplex DNA. The scissile phosphodiester is attacked by the catalytic tyrosine of the enzyme, resulting in the formation of a DNA-(5'-phosphotyrosyl)-enzyme intermediate and the expulsion of a 3'-OH DNA strand. The free DNA strand then undergoes passage around the unbroken strand, thus removing DNA supercoils. Finally, in the religation step, the DNA 3'-OH attacks the covalent intermediate to expel the active-site tyrosine and restore the DNA phosphodiester backbone.</text>
</comment>
<comment type="caution">
    <text evidence="8">Lacks conserved residue(s) required for the propagation of feature annotation.</text>
</comment>
<keyword evidence="7 8" id="KW-0413">Isomerase</keyword>
<dbReference type="PANTHER" id="PTHR11390">
    <property type="entry name" value="PROKARYOTIC DNA TOPOISOMERASE"/>
    <property type="match status" value="1"/>
</dbReference>
<evidence type="ECO:0000256" key="7">
    <source>
        <dbReference type="ARBA" id="ARBA00023235"/>
    </source>
</evidence>
<reference evidence="11" key="1">
    <citation type="submission" date="2019-11" db="EMBL/GenBank/DDBJ databases">
        <authorList>
            <person name="Feng L."/>
        </authorList>
    </citation>
    <scope>NUCLEOTIDE SEQUENCE</scope>
    <source>
        <strain evidence="11">CTertiumLFYP3</strain>
    </source>
</reference>
<dbReference type="NCBIfam" id="NF005829">
    <property type="entry name" value="PRK07726.1"/>
    <property type="match status" value="1"/>
</dbReference>
<evidence type="ECO:0000259" key="10">
    <source>
        <dbReference type="PROSITE" id="PS52039"/>
    </source>
</evidence>
<gene>
    <name evidence="11" type="primary">topB_2</name>
    <name evidence="8" type="synonym">topB</name>
    <name evidence="11" type="ORF">CTLFYP3_01396</name>
</gene>
<evidence type="ECO:0000256" key="5">
    <source>
        <dbReference type="ARBA" id="ARBA00023029"/>
    </source>
</evidence>
<evidence type="ECO:0000256" key="6">
    <source>
        <dbReference type="ARBA" id="ARBA00023125"/>
    </source>
</evidence>
<dbReference type="InterPro" id="IPR013824">
    <property type="entry name" value="Topo_IA_cen_sub1"/>
</dbReference>
<dbReference type="SUPFAM" id="SSF56712">
    <property type="entry name" value="Prokaryotic type I DNA topoisomerase"/>
    <property type="match status" value="1"/>
</dbReference>
<dbReference type="GO" id="GO:0003677">
    <property type="term" value="F:DNA binding"/>
    <property type="evidence" value="ECO:0007669"/>
    <property type="project" value="UniProtKB-KW"/>
</dbReference>
<feature type="domain" description="Topo IA-type catalytic" evidence="10">
    <location>
        <begin position="179"/>
        <end position="619"/>
    </location>
</feature>
<dbReference type="NCBIfam" id="TIGR01056">
    <property type="entry name" value="topB"/>
    <property type="match status" value="1"/>
</dbReference>
<dbReference type="InterPro" id="IPR005738">
    <property type="entry name" value="TopoIII"/>
</dbReference>
<dbReference type="SMART" id="SM00436">
    <property type="entry name" value="TOP1Bc"/>
    <property type="match status" value="1"/>
</dbReference>
<dbReference type="CDD" id="cd03362">
    <property type="entry name" value="TOPRIM_TopoIA_TopoIII"/>
    <property type="match status" value="1"/>
</dbReference>
<dbReference type="Gene3D" id="1.10.290.10">
    <property type="entry name" value="Topoisomerase I, domain 4"/>
    <property type="match status" value="1"/>
</dbReference>
<feature type="site" description="Interaction with DNA" evidence="8">
    <location>
        <position position="202"/>
    </location>
</feature>
<dbReference type="Gene3D" id="1.10.460.10">
    <property type="entry name" value="Topoisomerase I, domain 2"/>
    <property type="match status" value="1"/>
</dbReference>
<feature type="site" description="Interaction with DNA" evidence="8">
    <location>
        <position position="87"/>
    </location>
</feature>
<dbReference type="PROSITE" id="PS52039">
    <property type="entry name" value="TOPO_IA_2"/>
    <property type="match status" value="1"/>
</dbReference>
<dbReference type="SMART" id="SM00493">
    <property type="entry name" value="TOPRIM"/>
    <property type="match status" value="1"/>
</dbReference>
<dbReference type="InterPro" id="IPR013826">
    <property type="entry name" value="Topo_IA_cen_sub3"/>
</dbReference>
<dbReference type="InterPro" id="IPR000380">
    <property type="entry name" value="Topo_IA"/>
</dbReference>
<dbReference type="Gene3D" id="2.70.20.10">
    <property type="entry name" value="Topoisomerase I, domain 3"/>
    <property type="match status" value="1"/>
</dbReference>
<dbReference type="GO" id="GO:0003917">
    <property type="term" value="F:DNA topoisomerase type I (single strand cut, ATP-independent) activity"/>
    <property type="evidence" value="ECO:0007669"/>
    <property type="project" value="UniProtKB-UniRule"/>
</dbReference>
<comment type="cofactor">
    <cofactor evidence="8">
        <name>Mg(2+)</name>
        <dbReference type="ChEBI" id="CHEBI:18420"/>
    </cofactor>
</comment>
<dbReference type="GO" id="GO:0006310">
    <property type="term" value="P:DNA recombination"/>
    <property type="evidence" value="ECO:0007669"/>
    <property type="project" value="TreeGrafter"/>
</dbReference>
<dbReference type="InterPro" id="IPR003601">
    <property type="entry name" value="Topo_IA_2"/>
</dbReference>
<comment type="similarity">
    <text evidence="2 8">Belongs to the type IA topoisomerase family.</text>
</comment>
<evidence type="ECO:0000256" key="2">
    <source>
        <dbReference type="ARBA" id="ARBA00009446"/>
    </source>
</evidence>
<dbReference type="InterPro" id="IPR023406">
    <property type="entry name" value="Topo_IA_AS"/>
</dbReference>
<dbReference type="EMBL" id="CACRTO010000013">
    <property type="protein sequence ID" value="VYU06864.1"/>
    <property type="molecule type" value="Genomic_DNA"/>
</dbReference>
<feature type="active site" description="O-(5'-phospho-DNA)-tyrosine intermediate" evidence="8">
    <location>
        <position position="335"/>
    </location>
</feature>
<dbReference type="PROSITE" id="PS00396">
    <property type="entry name" value="TOPO_IA_1"/>
    <property type="match status" value="1"/>
</dbReference>
<feature type="site" description="Interaction with DNA" evidence="8">
    <location>
        <position position="337"/>
    </location>
</feature>